<dbReference type="Proteomes" id="UP000762676">
    <property type="component" value="Unassembled WGS sequence"/>
</dbReference>
<protein>
    <recommendedName>
        <fullName evidence="4">RNase H type-1 domain-containing protein</fullName>
    </recommendedName>
</protein>
<reference evidence="2 3" key="1">
    <citation type="journal article" date="2021" name="Elife">
        <title>Chloroplast acquisition without the gene transfer in kleptoplastic sea slugs, Plakobranchus ocellatus.</title>
        <authorList>
            <person name="Maeda T."/>
            <person name="Takahashi S."/>
            <person name="Yoshida T."/>
            <person name="Shimamura S."/>
            <person name="Takaki Y."/>
            <person name="Nagai Y."/>
            <person name="Toyoda A."/>
            <person name="Suzuki Y."/>
            <person name="Arimoto A."/>
            <person name="Ishii H."/>
            <person name="Satoh N."/>
            <person name="Nishiyama T."/>
            <person name="Hasebe M."/>
            <person name="Maruyama T."/>
            <person name="Minagawa J."/>
            <person name="Obokata J."/>
            <person name="Shigenobu S."/>
        </authorList>
    </citation>
    <scope>NUCLEOTIDE SEQUENCE [LARGE SCALE GENOMIC DNA]</scope>
</reference>
<evidence type="ECO:0000313" key="3">
    <source>
        <dbReference type="Proteomes" id="UP000762676"/>
    </source>
</evidence>
<accession>A0AAV4IU90</accession>
<evidence type="ECO:0000256" key="1">
    <source>
        <dbReference type="SAM" id="MobiDB-lite"/>
    </source>
</evidence>
<keyword evidence="3" id="KW-1185">Reference proteome</keyword>
<dbReference type="AlphaFoldDB" id="A0AAV4IU90"/>
<name>A0AAV4IU90_9GAST</name>
<proteinExistence type="predicted"/>
<comment type="caution">
    <text evidence="2">The sequence shown here is derived from an EMBL/GenBank/DDBJ whole genome shotgun (WGS) entry which is preliminary data.</text>
</comment>
<gene>
    <name evidence="2" type="ORF">ElyMa_004899100</name>
</gene>
<dbReference type="EMBL" id="BMAT01009804">
    <property type="protein sequence ID" value="GFS14073.1"/>
    <property type="molecule type" value="Genomic_DNA"/>
</dbReference>
<organism evidence="2 3">
    <name type="scientific">Elysia marginata</name>
    <dbReference type="NCBI Taxonomy" id="1093978"/>
    <lineage>
        <taxon>Eukaryota</taxon>
        <taxon>Metazoa</taxon>
        <taxon>Spiralia</taxon>
        <taxon>Lophotrochozoa</taxon>
        <taxon>Mollusca</taxon>
        <taxon>Gastropoda</taxon>
        <taxon>Heterobranchia</taxon>
        <taxon>Euthyneura</taxon>
        <taxon>Panpulmonata</taxon>
        <taxon>Sacoglossa</taxon>
        <taxon>Placobranchoidea</taxon>
        <taxon>Plakobranchidae</taxon>
        <taxon>Elysia</taxon>
    </lineage>
</organism>
<sequence length="85" mass="9925">MDTRSLQKKEDRNEKADRLAREGSDLKQLSDGLSYQEAKHKIKSLMKERWKTIHPHHNTQDGLLYIRWIGRVTQPYSGFGLATTD</sequence>
<evidence type="ECO:0000313" key="2">
    <source>
        <dbReference type="EMBL" id="GFS14073.1"/>
    </source>
</evidence>
<feature type="region of interest" description="Disordered" evidence="1">
    <location>
        <begin position="1"/>
        <end position="25"/>
    </location>
</feature>
<evidence type="ECO:0008006" key="4">
    <source>
        <dbReference type="Google" id="ProtNLM"/>
    </source>
</evidence>